<comment type="caution">
    <text evidence="2">The sequence shown here is derived from an EMBL/GenBank/DDBJ whole genome shotgun (WGS) entry which is preliminary data.</text>
</comment>
<sequence length="194" mass="21062">MSVTRPLAVLLSLCCANAMAEKPKPMASACASVPLFQRYARMGMVDTLPEGQVRLSVVTDAHSADCGTPDCYFTRVKAVFHLSAKGGECRVREVEVSTEEGGCIPEDQRSPPRRESYFVKGAANLADPKLTRLTLRTRKGDRALIILPDNLFFFEDVKPGATLHTTLPSGDADEPECCWGASIATSHFLEEGAK</sequence>
<gene>
    <name evidence="2" type="ORF">D7V88_13730</name>
</gene>
<evidence type="ECO:0000313" key="2">
    <source>
        <dbReference type="EMBL" id="RKG88719.1"/>
    </source>
</evidence>
<proteinExistence type="predicted"/>
<dbReference type="AlphaFoldDB" id="A0A3A8IYW0"/>
<evidence type="ECO:0000313" key="3">
    <source>
        <dbReference type="Proteomes" id="UP000268094"/>
    </source>
</evidence>
<evidence type="ECO:0000256" key="1">
    <source>
        <dbReference type="SAM" id="SignalP"/>
    </source>
</evidence>
<organism evidence="2 3">
    <name type="scientific">Corallococcus terminator</name>
    <dbReference type="NCBI Taxonomy" id="2316733"/>
    <lineage>
        <taxon>Bacteria</taxon>
        <taxon>Pseudomonadati</taxon>
        <taxon>Myxococcota</taxon>
        <taxon>Myxococcia</taxon>
        <taxon>Myxococcales</taxon>
        <taxon>Cystobacterineae</taxon>
        <taxon>Myxococcaceae</taxon>
        <taxon>Corallococcus</taxon>
    </lineage>
</organism>
<keyword evidence="1" id="KW-0732">Signal</keyword>
<feature type="signal peptide" evidence="1">
    <location>
        <begin position="1"/>
        <end position="20"/>
    </location>
</feature>
<protein>
    <recommendedName>
        <fullName evidence="4">Lipoprotein</fullName>
    </recommendedName>
</protein>
<keyword evidence="3" id="KW-1185">Reference proteome</keyword>
<dbReference type="Proteomes" id="UP000268094">
    <property type="component" value="Unassembled WGS sequence"/>
</dbReference>
<evidence type="ECO:0008006" key="4">
    <source>
        <dbReference type="Google" id="ProtNLM"/>
    </source>
</evidence>
<feature type="chain" id="PRO_5017240011" description="Lipoprotein" evidence="1">
    <location>
        <begin position="21"/>
        <end position="194"/>
    </location>
</feature>
<reference evidence="3" key="1">
    <citation type="submission" date="2018-09" db="EMBL/GenBank/DDBJ databases">
        <authorList>
            <person name="Livingstone P.G."/>
            <person name="Whitworth D.E."/>
        </authorList>
    </citation>
    <scope>NUCLEOTIDE SEQUENCE [LARGE SCALE GENOMIC DNA]</scope>
    <source>
        <strain evidence="3">CA054A</strain>
    </source>
</reference>
<name>A0A3A8IYW0_9BACT</name>
<accession>A0A3A8IYW0</accession>
<dbReference type="EMBL" id="RAVZ01000077">
    <property type="protein sequence ID" value="RKG88719.1"/>
    <property type="molecule type" value="Genomic_DNA"/>
</dbReference>